<name>A0ABZ3CQW0_9GAMM</name>
<feature type="transmembrane region" description="Helical" evidence="5">
    <location>
        <begin position="197"/>
        <end position="216"/>
    </location>
</feature>
<feature type="transmembrane region" description="Helical" evidence="5">
    <location>
        <begin position="334"/>
        <end position="357"/>
    </location>
</feature>
<comment type="subcellular location">
    <subcellularLocation>
        <location evidence="1">Membrane</location>
        <topology evidence="1">Multi-pass membrane protein</topology>
    </subcellularLocation>
</comment>
<evidence type="ECO:0000256" key="5">
    <source>
        <dbReference type="SAM" id="Phobius"/>
    </source>
</evidence>
<feature type="transmembrane region" description="Helical" evidence="5">
    <location>
        <begin position="392"/>
        <end position="411"/>
    </location>
</feature>
<protein>
    <submittedName>
        <fullName evidence="7">O-antigen ligase family protein</fullName>
    </submittedName>
</protein>
<keyword evidence="7" id="KW-0436">Ligase</keyword>
<feature type="transmembrane region" description="Helical" evidence="5">
    <location>
        <begin position="26"/>
        <end position="41"/>
    </location>
</feature>
<evidence type="ECO:0000256" key="3">
    <source>
        <dbReference type="ARBA" id="ARBA00022989"/>
    </source>
</evidence>
<dbReference type="GO" id="GO:0016874">
    <property type="term" value="F:ligase activity"/>
    <property type="evidence" value="ECO:0007669"/>
    <property type="project" value="UniProtKB-KW"/>
</dbReference>
<feature type="transmembrane region" description="Helical" evidence="5">
    <location>
        <begin position="48"/>
        <end position="67"/>
    </location>
</feature>
<organism evidence="7 8">
    <name type="scientific">Salinicola lusitanus</name>
    <dbReference type="NCBI Taxonomy" id="1949085"/>
    <lineage>
        <taxon>Bacteria</taxon>
        <taxon>Pseudomonadati</taxon>
        <taxon>Pseudomonadota</taxon>
        <taxon>Gammaproteobacteria</taxon>
        <taxon>Oceanospirillales</taxon>
        <taxon>Halomonadaceae</taxon>
        <taxon>Salinicola</taxon>
    </lineage>
</organism>
<feature type="transmembrane region" description="Helical" evidence="5">
    <location>
        <begin position="144"/>
        <end position="161"/>
    </location>
</feature>
<dbReference type="InterPro" id="IPR007016">
    <property type="entry name" value="O-antigen_ligase-rel_domated"/>
</dbReference>
<keyword evidence="8" id="KW-1185">Reference proteome</keyword>
<evidence type="ECO:0000313" key="8">
    <source>
        <dbReference type="Proteomes" id="UP001453229"/>
    </source>
</evidence>
<sequence length="426" mass="47927">MGFSLVLVYAALGIAAHSLKDVIEPYMAFLGLASLLVFGGWRRKSGALVLLVAICLVQLVSWWLAIADHPQWARPNPDTERMAKLFIFIAIAWWLKGSLRHLFWVWGLALVAFLLTTVVYPEGRESWVLGLQGERVGFGIQNNQHASMLFGVALLGLCVFARRFCWSGGFHRGRACVWFGMMLMVLVGILFGQTRAVWLALLLSLVVVLFVLGIYAKKRYRVRLLNRLTVGIGAGLILAGTVVTMLFGHVLTDRALAEDQIIAQLLSGRLDTLPYSSIGIRIHSWVAATQWIAERPWIGWGSNGRELVIEHTPWLPEYVKSHFGHLHNFLLETLVNYGFLGLACMIGLIAWVGTVTWRAWSRGDMPNDVALFAVAFFCYWLIVNQFESYLSFWTGIYVHNLIVGGLVTLYWRSPADPRRAVENRLP</sequence>
<feature type="domain" description="O-antigen ligase-related" evidence="6">
    <location>
        <begin position="181"/>
        <end position="345"/>
    </location>
</feature>
<feature type="transmembrane region" description="Helical" evidence="5">
    <location>
        <begin position="79"/>
        <end position="95"/>
    </location>
</feature>
<evidence type="ECO:0000256" key="4">
    <source>
        <dbReference type="ARBA" id="ARBA00023136"/>
    </source>
</evidence>
<reference evidence="7 8" key="1">
    <citation type="submission" date="2024-04" db="EMBL/GenBank/DDBJ databases">
        <title>Salinicola lusitanus LLJ914,a marine bacterium isolated from the Okinawa Trough.</title>
        <authorList>
            <person name="Li J."/>
        </authorList>
    </citation>
    <scope>NUCLEOTIDE SEQUENCE [LARGE SCALE GENOMIC DNA]</scope>
    <source>
        <strain evidence="7 8">LLJ914</strain>
    </source>
</reference>
<accession>A0ABZ3CQW0</accession>
<dbReference type="PANTHER" id="PTHR37422:SF13">
    <property type="entry name" value="LIPOPOLYSACCHARIDE BIOSYNTHESIS PROTEIN PA4999-RELATED"/>
    <property type="match status" value="1"/>
</dbReference>
<feature type="transmembrane region" description="Helical" evidence="5">
    <location>
        <begin position="102"/>
        <end position="120"/>
    </location>
</feature>
<keyword evidence="2 5" id="KW-0812">Transmembrane</keyword>
<keyword evidence="4 5" id="KW-0472">Membrane</keyword>
<evidence type="ECO:0000256" key="1">
    <source>
        <dbReference type="ARBA" id="ARBA00004141"/>
    </source>
</evidence>
<feature type="transmembrane region" description="Helical" evidence="5">
    <location>
        <begin position="228"/>
        <end position="251"/>
    </location>
</feature>
<dbReference type="PANTHER" id="PTHR37422">
    <property type="entry name" value="TEICHURONIC ACID BIOSYNTHESIS PROTEIN TUAE"/>
    <property type="match status" value="1"/>
</dbReference>
<dbReference type="RefSeq" id="WP_342594586.1">
    <property type="nucleotide sequence ID" value="NZ_CP151919.1"/>
</dbReference>
<dbReference type="EMBL" id="CP151919">
    <property type="protein sequence ID" value="XAD53540.1"/>
    <property type="molecule type" value="Genomic_DNA"/>
</dbReference>
<feature type="transmembrane region" description="Helical" evidence="5">
    <location>
        <begin position="173"/>
        <end position="191"/>
    </location>
</feature>
<dbReference type="Proteomes" id="UP001453229">
    <property type="component" value="Chromosome"/>
</dbReference>
<evidence type="ECO:0000313" key="7">
    <source>
        <dbReference type="EMBL" id="XAD53540.1"/>
    </source>
</evidence>
<feature type="transmembrane region" description="Helical" evidence="5">
    <location>
        <begin position="369"/>
        <end position="386"/>
    </location>
</feature>
<gene>
    <name evidence="7" type="ORF">AAGT95_17085</name>
</gene>
<dbReference type="Pfam" id="PF04932">
    <property type="entry name" value="Wzy_C"/>
    <property type="match status" value="1"/>
</dbReference>
<dbReference type="InterPro" id="IPR051533">
    <property type="entry name" value="WaaL-like"/>
</dbReference>
<proteinExistence type="predicted"/>
<evidence type="ECO:0000259" key="6">
    <source>
        <dbReference type="Pfam" id="PF04932"/>
    </source>
</evidence>
<keyword evidence="3 5" id="KW-1133">Transmembrane helix</keyword>
<evidence type="ECO:0000256" key="2">
    <source>
        <dbReference type="ARBA" id="ARBA00022692"/>
    </source>
</evidence>